<reference evidence="3 4" key="1">
    <citation type="submission" date="2017-09" db="EMBL/GenBank/DDBJ databases">
        <title>Depth-based differentiation of microbial function through sediment-hosted aquifers and enrichment of novel symbionts in the deep terrestrial subsurface.</title>
        <authorList>
            <person name="Probst A.J."/>
            <person name="Ladd B."/>
            <person name="Jarett J.K."/>
            <person name="Geller-Mcgrath D.E."/>
            <person name="Sieber C.M."/>
            <person name="Emerson J.B."/>
            <person name="Anantharaman K."/>
            <person name="Thomas B.C."/>
            <person name="Malmstrom R."/>
            <person name="Stieglmeier M."/>
            <person name="Klingl A."/>
            <person name="Woyke T."/>
            <person name="Ryan C.M."/>
            <person name="Banfield J.F."/>
        </authorList>
    </citation>
    <scope>NUCLEOTIDE SEQUENCE [LARGE SCALE GENOMIC DNA]</scope>
    <source>
        <strain evidence="3">CG11_big_fil_rev_8_21_14_0_20_40_24</strain>
    </source>
</reference>
<evidence type="ECO:0000256" key="2">
    <source>
        <dbReference type="SAM" id="Phobius"/>
    </source>
</evidence>
<evidence type="ECO:0000313" key="3">
    <source>
        <dbReference type="EMBL" id="PIQ67039.1"/>
    </source>
</evidence>
<protein>
    <submittedName>
        <fullName evidence="3">Uncharacterized protein</fullName>
    </submittedName>
</protein>
<gene>
    <name evidence="3" type="ORF">COV95_00900</name>
</gene>
<dbReference type="Proteomes" id="UP000229834">
    <property type="component" value="Unassembled WGS sequence"/>
</dbReference>
<feature type="transmembrane region" description="Helical" evidence="2">
    <location>
        <begin position="6"/>
        <end position="28"/>
    </location>
</feature>
<comment type="caution">
    <text evidence="3">The sequence shown here is derived from an EMBL/GenBank/DDBJ whole genome shotgun (WGS) entry which is preliminary data.</text>
</comment>
<evidence type="ECO:0000313" key="4">
    <source>
        <dbReference type="Proteomes" id="UP000229834"/>
    </source>
</evidence>
<sequence length="203" mass="22142">MNEQKGFIQIAVIGVFLIMIAVAGYLYVKPTPIKNQTQEKPIVNNEENSNNNTSSNTKITQPVIDTSSLATYSLKYNYSFQYPSANVIVENSDTVVDLKIKSSGYTPIFASVAFPPASIDKELALLQSNAKMFGDTLDIKDYSINGINGKIVVCTKSSGSPCDVKILFPISSTECVLVIGPRQGKSDANWELFNSIISTLKIN</sequence>
<keyword evidence="2" id="KW-0472">Membrane</keyword>
<organism evidence="3 4">
    <name type="scientific">Candidatus Zambryskibacteria bacterium CG11_big_fil_rev_8_21_14_0_20_40_24</name>
    <dbReference type="NCBI Taxonomy" id="1975116"/>
    <lineage>
        <taxon>Bacteria</taxon>
        <taxon>Candidatus Zambryskiibacteriota</taxon>
    </lineage>
</organism>
<name>A0A2H0K708_9BACT</name>
<dbReference type="EMBL" id="PCVC01000028">
    <property type="protein sequence ID" value="PIQ67039.1"/>
    <property type="molecule type" value="Genomic_DNA"/>
</dbReference>
<keyword evidence="2" id="KW-0812">Transmembrane</keyword>
<feature type="compositionally biased region" description="Low complexity" evidence="1">
    <location>
        <begin position="44"/>
        <end position="57"/>
    </location>
</feature>
<feature type="region of interest" description="Disordered" evidence="1">
    <location>
        <begin position="38"/>
        <end position="59"/>
    </location>
</feature>
<proteinExistence type="predicted"/>
<keyword evidence="2" id="KW-1133">Transmembrane helix</keyword>
<evidence type="ECO:0000256" key="1">
    <source>
        <dbReference type="SAM" id="MobiDB-lite"/>
    </source>
</evidence>
<accession>A0A2H0K708</accession>
<dbReference type="AlphaFoldDB" id="A0A2H0K708"/>